<dbReference type="InterPro" id="IPR001602">
    <property type="entry name" value="UPF0047_YjbQ-like"/>
</dbReference>
<dbReference type="Proteomes" id="UP001142610">
    <property type="component" value="Unassembled WGS sequence"/>
</dbReference>
<dbReference type="EMBL" id="JANIBC010000004">
    <property type="protein sequence ID" value="MCQ8185273.1"/>
    <property type="molecule type" value="Genomic_DNA"/>
</dbReference>
<comment type="similarity">
    <text evidence="1">Belongs to the UPF0047 family.</text>
</comment>
<sequence>MLSQASGELSFQTRRQGFTDVTQPLSTWLTEHGAGEGLLTLLLRHTSASLVIQENADGDVLLDLGDALDGIAPQDGRYRHGAEGPDDMPAHIRSALTSPTLSIPVSGGRMALGMWQAVYIAEHRTMPHKRRLAVHFLGELTP</sequence>
<gene>
    <name evidence="2" type="ORF">NOG11_07690</name>
</gene>
<name>A0A9X2L8Y1_9PROT</name>
<organism evidence="2 3">
    <name type="scientific">Parvularcula maris</name>
    <dbReference type="NCBI Taxonomy" id="2965077"/>
    <lineage>
        <taxon>Bacteria</taxon>
        <taxon>Pseudomonadati</taxon>
        <taxon>Pseudomonadota</taxon>
        <taxon>Alphaproteobacteria</taxon>
        <taxon>Parvularculales</taxon>
        <taxon>Parvularculaceae</taxon>
        <taxon>Parvularcula</taxon>
    </lineage>
</organism>
<reference evidence="2" key="1">
    <citation type="submission" date="2022-07" db="EMBL/GenBank/DDBJ databases">
        <title>Parvularcula maris sp. nov., an algicidal bacterium isolated from seawater.</title>
        <authorList>
            <person name="Li F."/>
        </authorList>
    </citation>
    <scope>NUCLEOTIDE SEQUENCE</scope>
    <source>
        <strain evidence="2">BGMRC 0090</strain>
    </source>
</reference>
<keyword evidence="3" id="KW-1185">Reference proteome</keyword>
<evidence type="ECO:0000313" key="3">
    <source>
        <dbReference type="Proteomes" id="UP001142610"/>
    </source>
</evidence>
<dbReference type="PANTHER" id="PTHR30615">
    <property type="entry name" value="UNCHARACTERIZED PROTEIN YJBQ-RELATED"/>
    <property type="match status" value="1"/>
</dbReference>
<dbReference type="SUPFAM" id="SSF111038">
    <property type="entry name" value="YjbQ-like"/>
    <property type="match status" value="1"/>
</dbReference>
<protein>
    <submittedName>
        <fullName evidence="2">Secondary thiamine-phosphate synthase enzyme YjbQ</fullName>
    </submittedName>
</protein>
<dbReference type="NCBIfam" id="TIGR00149">
    <property type="entry name" value="TIGR00149_YjbQ"/>
    <property type="match status" value="1"/>
</dbReference>
<dbReference type="Gene3D" id="2.60.120.460">
    <property type="entry name" value="YjbQ-like"/>
    <property type="match status" value="1"/>
</dbReference>
<dbReference type="PIRSF" id="PIRSF004681">
    <property type="entry name" value="UCP004681"/>
    <property type="match status" value="1"/>
</dbReference>
<dbReference type="Pfam" id="PF01894">
    <property type="entry name" value="YjbQ"/>
    <property type="match status" value="1"/>
</dbReference>
<comment type="caution">
    <text evidence="2">The sequence shown here is derived from an EMBL/GenBank/DDBJ whole genome shotgun (WGS) entry which is preliminary data.</text>
</comment>
<dbReference type="AlphaFoldDB" id="A0A9X2L8Y1"/>
<evidence type="ECO:0000256" key="1">
    <source>
        <dbReference type="ARBA" id="ARBA00005534"/>
    </source>
</evidence>
<proteinExistence type="inferred from homology"/>
<dbReference type="RefSeq" id="WP_256619143.1">
    <property type="nucleotide sequence ID" value="NZ_JANIBC010000004.1"/>
</dbReference>
<dbReference type="InterPro" id="IPR035917">
    <property type="entry name" value="YjbQ-like_sf"/>
</dbReference>
<dbReference type="PANTHER" id="PTHR30615:SF8">
    <property type="entry name" value="UPF0047 PROTEIN C4A8.02C"/>
    <property type="match status" value="1"/>
</dbReference>
<evidence type="ECO:0000313" key="2">
    <source>
        <dbReference type="EMBL" id="MCQ8185273.1"/>
    </source>
</evidence>
<accession>A0A9X2L8Y1</accession>